<evidence type="ECO:0000256" key="2">
    <source>
        <dbReference type="SAM" id="Phobius"/>
    </source>
</evidence>
<dbReference type="Proteomes" id="UP001642360">
    <property type="component" value="Unassembled WGS sequence"/>
</dbReference>
<evidence type="ECO:0000313" key="5">
    <source>
        <dbReference type="Proteomes" id="UP001642360"/>
    </source>
</evidence>
<dbReference type="Pfam" id="PF13962">
    <property type="entry name" value="PGG"/>
    <property type="match status" value="1"/>
</dbReference>
<feature type="repeat" description="ANK" evidence="1">
    <location>
        <begin position="84"/>
        <end position="116"/>
    </location>
</feature>
<feature type="transmembrane region" description="Helical" evidence="2">
    <location>
        <begin position="574"/>
        <end position="592"/>
    </location>
</feature>
<dbReference type="PROSITE" id="PS50088">
    <property type="entry name" value="ANK_REPEAT"/>
    <property type="match status" value="1"/>
</dbReference>
<keyword evidence="2" id="KW-0812">Transmembrane</keyword>
<feature type="transmembrane region" description="Helical" evidence="2">
    <location>
        <begin position="534"/>
        <end position="554"/>
    </location>
</feature>
<feature type="transmembrane region" description="Helical" evidence="2">
    <location>
        <begin position="604"/>
        <end position="625"/>
    </location>
</feature>
<evidence type="ECO:0000256" key="1">
    <source>
        <dbReference type="PROSITE-ProRule" id="PRU00023"/>
    </source>
</evidence>
<reference evidence="4 5" key="1">
    <citation type="submission" date="2024-02" db="EMBL/GenBank/DDBJ databases">
        <authorList>
            <person name="Vignale AGUSTIN F."/>
            <person name="Sosa J E."/>
            <person name="Modenutti C."/>
        </authorList>
    </citation>
    <scope>NUCLEOTIDE SEQUENCE [LARGE SCALE GENOMIC DNA]</scope>
</reference>
<feature type="domain" description="PGG" evidence="3">
    <location>
        <begin position="484"/>
        <end position="595"/>
    </location>
</feature>
<keyword evidence="2" id="KW-1133">Transmembrane helix</keyword>
<evidence type="ECO:0000259" key="3">
    <source>
        <dbReference type="Pfam" id="PF13962"/>
    </source>
</evidence>
<organism evidence="4 5">
    <name type="scientific">Ilex paraguariensis</name>
    <name type="common">yerba mate</name>
    <dbReference type="NCBI Taxonomy" id="185542"/>
    <lineage>
        <taxon>Eukaryota</taxon>
        <taxon>Viridiplantae</taxon>
        <taxon>Streptophyta</taxon>
        <taxon>Embryophyta</taxon>
        <taxon>Tracheophyta</taxon>
        <taxon>Spermatophyta</taxon>
        <taxon>Magnoliopsida</taxon>
        <taxon>eudicotyledons</taxon>
        <taxon>Gunneridae</taxon>
        <taxon>Pentapetalae</taxon>
        <taxon>asterids</taxon>
        <taxon>campanulids</taxon>
        <taxon>Aquifoliales</taxon>
        <taxon>Aquifoliaceae</taxon>
        <taxon>Ilex</taxon>
    </lineage>
</organism>
<dbReference type="InterPro" id="IPR002110">
    <property type="entry name" value="Ankyrin_rpt"/>
</dbReference>
<dbReference type="SMART" id="SM00248">
    <property type="entry name" value="ANK"/>
    <property type="match status" value="6"/>
</dbReference>
<dbReference type="InterPro" id="IPR026961">
    <property type="entry name" value="PGG_dom"/>
</dbReference>
<keyword evidence="2" id="KW-0472">Membrane</keyword>
<keyword evidence="1" id="KW-0040">ANK repeat</keyword>
<dbReference type="PANTHER" id="PTHR24177:SF365">
    <property type="entry name" value="ANKYRIN REPEAT-CONTAINING PROTEIN NPR4-LIKE ISOFORM X1"/>
    <property type="match status" value="1"/>
</dbReference>
<protein>
    <recommendedName>
        <fullName evidence="3">PGG domain-containing protein</fullName>
    </recommendedName>
</protein>
<proteinExistence type="predicted"/>
<dbReference type="Pfam" id="PF12796">
    <property type="entry name" value="Ank_2"/>
    <property type="match status" value="2"/>
</dbReference>
<sequence length="650" mass="73408">MASSCSATVFNTLRHRSKAYKFASENTAESLQFFCNFTRDEGAVDQRGDTVLHLLAIKGNVAALRNLLRADHLVDEMLLRKNANGNTALHEAAMSGQKGVAEIMVTKKPDLVFERNNSNETPLYLAAAFGKREVFTFLESKNSNCRIRRHDGSTILHAAIEGEHYSLAIHILGSYPDLADKHNEKGMTALNLLATKSSSFKSKSSYVLNDLSRTPFIPWQMLEAVAYKSVIKTKIDEKVSESELAGNVGISKVEKPFFIRVILGYWFFGKIYDAKQQHEVVKKLAQKLIEKEDWSHYIDCESIGPEVSSFGISSRKKNKVPDPLIQATTFGIHELVMAILQKYPEAADSFDENGRNILHIAVEQKHRFLYQYLMNSLAYKDRMLADIDKQGNTILHLASYVENPASSHPKIIDVASQWGVDYHVGTKRGSVEVINQMSWDVLWFKRVKDDSYPHLRHLRNMDGKTAEELFEENRSSLRVEAEKAAKHVSANLIIVAILICTINFAALFTVPGGFNQNTGDPILLSDHWQEMQFFMVYIGLALFFSFLSLANLVLMQVSRFDTNDFHIAVPVKSIVASLTIMYSTGLSATAYFQGYILESKPGTFIATFMILYMFVVWYVLALVMVDTTFSTFDYMYYALLHLIAYKSQGI</sequence>
<evidence type="ECO:0000313" key="4">
    <source>
        <dbReference type="EMBL" id="CAK9169125.1"/>
    </source>
</evidence>
<keyword evidence="5" id="KW-1185">Reference proteome</keyword>
<dbReference type="SUPFAM" id="SSF48403">
    <property type="entry name" value="Ankyrin repeat"/>
    <property type="match status" value="2"/>
</dbReference>
<feature type="transmembrane region" description="Helical" evidence="2">
    <location>
        <begin position="492"/>
        <end position="514"/>
    </location>
</feature>
<dbReference type="Gene3D" id="1.25.40.20">
    <property type="entry name" value="Ankyrin repeat-containing domain"/>
    <property type="match status" value="2"/>
</dbReference>
<comment type="caution">
    <text evidence="4">The sequence shown here is derived from an EMBL/GenBank/DDBJ whole genome shotgun (WGS) entry which is preliminary data.</text>
</comment>
<gene>
    <name evidence="4" type="ORF">ILEXP_LOCUS38569</name>
</gene>
<dbReference type="AlphaFoldDB" id="A0ABC8TI52"/>
<dbReference type="EMBL" id="CAUOFW020005247">
    <property type="protein sequence ID" value="CAK9169125.1"/>
    <property type="molecule type" value="Genomic_DNA"/>
</dbReference>
<name>A0ABC8TI52_9AQUA</name>
<dbReference type="PANTHER" id="PTHR24177">
    <property type="entry name" value="CASKIN"/>
    <property type="match status" value="1"/>
</dbReference>
<dbReference type="InterPro" id="IPR036770">
    <property type="entry name" value="Ankyrin_rpt-contain_sf"/>
</dbReference>
<accession>A0ABC8TI52</accession>